<evidence type="ECO:0000313" key="3">
    <source>
        <dbReference type="Proteomes" id="UP000515908"/>
    </source>
</evidence>
<dbReference type="EMBL" id="LR877149">
    <property type="protein sequence ID" value="CAD2215612.1"/>
    <property type="molecule type" value="Genomic_DNA"/>
</dbReference>
<gene>
    <name evidence="2" type="ORF">ADEAN_000306700</name>
</gene>
<dbReference type="Proteomes" id="UP000515908">
    <property type="component" value="Chromosome 05"/>
</dbReference>
<evidence type="ECO:0000313" key="2">
    <source>
        <dbReference type="EMBL" id="CAD2215612.1"/>
    </source>
</evidence>
<proteinExistence type="predicted"/>
<protein>
    <submittedName>
        <fullName evidence="2">Uncharacterized protein</fullName>
    </submittedName>
</protein>
<feature type="compositionally biased region" description="Acidic residues" evidence="1">
    <location>
        <begin position="141"/>
        <end position="155"/>
    </location>
</feature>
<dbReference type="AlphaFoldDB" id="A0A7G2CC17"/>
<feature type="compositionally biased region" description="Low complexity" evidence="1">
    <location>
        <begin position="125"/>
        <end position="138"/>
    </location>
</feature>
<reference evidence="2 3" key="1">
    <citation type="submission" date="2020-08" db="EMBL/GenBank/DDBJ databases">
        <authorList>
            <person name="Newling K."/>
            <person name="Davey J."/>
            <person name="Forrester S."/>
        </authorList>
    </citation>
    <scope>NUCLEOTIDE SEQUENCE [LARGE SCALE GENOMIC DNA]</scope>
    <source>
        <strain evidence="3">Crithidia deanei Carvalho (ATCC PRA-265)</strain>
    </source>
</reference>
<organism evidence="2 3">
    <name type="scientific">Angomonas deanei</name>
    <dbReference type="NCBI Taxonomy" id="59799"/>
    <lineage>
        <taxon>Eukaryota</taxon>
        <taxon>Discoba</taxon>
        <taxon>Euglenozoa</taxon>
        <taxon>Kinetoplastea</taxon>
        <taxon>Metakinetoplastina</taxon>
        <taxon>Trypanosomatida</taxon>
        <taxon>Trypanosomatidae</taxon>
        <taxon>Strigomonadinae</taxon>
        <taxon>Angomonas</taxon>
    </lineage>
</organism>
<sequence length="253" mass="27241">MGGPDKLISPFTFLAYKEDEDALVVSVPGDKHRYYALITIDGVSGEQIIEHAKGLKGDAKWTEGLAESFPLYLNALTPNSYLSKADHVASVECSDLNTLEVVELSLPATSASYVEAVRVEGSRAAHQTTRATKAAAKAENNEDDEEEYEDVEEEEEEEERALHKARTRIDMLSTQLEAAIGLAMELGATPCQIKAAYQTAAGGDSVQLPGSLEECEAVAVASDNHALLSYLQEIHQTLGHMGGEGMQMPPGFA</sequence>
<accession>A0A7G2CC17</accession>
<dbReference type="VEuPathDB" id="TriTrypDB:ADEAN_000306700"/>
<evidence type="ECO:0000256" key="1">
    <source>
        <dbReference type="SAM" id="MobiDB-lite"/>
    </source>
</evidence>
<name>A0A7G2CC17_9TRYP</name>
<keyword evidence="3" id="KW-1185">Reference proteome</keyword>
<feature type="region of interest" description="Disordered" evidence="1">
    <location>
        <begin position="125"/>
        <end position="155"/>
    </location>
</feature>